<proteinExistence type="predicted"/>
<reference evidence="1 2" key="1">
    <citation type="submission" date="2024-09" db="EMBL/GenBank/DDBJ databases">
        <title>Itraconazole resistance in Madurella fahalii resulting from another homologue of gene encoding cytochrome P450 14-alpha sterol demethylase (CYP51).</title>
        <authorList>
            <person name="Yoshioka I."/>
            <person name="Fahal A.H."/>
            <person name="Kaneko S."/>
            <person name="Yaguchi T."/>
        </authorList>
    </citation>
    <scope>NUCLEOTIDE SEQUENCE [LARGE SCALE GENOMIC DNA]</scope>
    <source>
        <strain evidence="1 2">IFM 68171</strain>
    </source>
</reference>
<dbReference type="PANTHER" id="PTHR14097">
    <property type="entry name" value="OXIDOREDUCTASE HTATIP2"/>
    <property type="match status" value="1"/>
</dbReference>
<dbReference type="EMBL" id="BAAFSV010000001">
    <property type="protein sequence ID" value="GAB1310732.1"/>
    <property type="molecule type" value="Genomic_DNA"/>
</dbReference>
<evidence type="ECO:0000313" key="2">
    <source>
        <dbReference type="Proteomes" id="UP001628179"/>
    </source>
</evidence>
<dbReference type="SUPFAM" id="SSF51735">
    <property type="entry name" value="NAD(P)-binding Rossmann-fold domains"/>
    <property type="match status" value="1"/>
</dbReference>
<name>A0ABQ0FYZ6_9PEZI</name>
<protein>
    <submittedName>
        <fullName evidence="1">Nucleoside-diphosphate-sugar epimerase</fullName>
    </submittedName>
</protein>
<dbReference type="RefSeq" id="XP_070912465.1">
    <property type="nucleotide sequence ID" value="XM_071056364.1"/>
</dbReference>
<dbReference type="InterPro" id="IPR036291">
    <property type="entry name" value="NAD(P)-bd_dom_sf"/>
</dbReference>
<keyword evidence="2" id="KW-1185">Reference proteome</keyword>
<sequence>MKVIVTGSNGLVGSALVRQCVANDKITRVFALTRKPLPDDVAKSPKVAVILHEDFSTYPPKLLDQLAGTEGCLWAIGGRAVHFPDVETYKKVQVDYTLAAARAFLEHLAPQLPDGKQFRFVFCSGKFAEWDQTKPLHFMADTRRVKGQVEQGLCEIADADKTGRFAVYCARPSGILPPDASLPVRLAGKLYDAIDVDRLAKAFIRVLIEGYKDRIIENSTLLEL</sequence>
<dbReference type="PANTHER" id="PTHR14097:SF9">
    <property type="entry name" value="EPIMERASE, PUTATIVE (AFU_ORTHOLOGUE AFUA_8G07320)-RELATED"/>
    <property type="match status" value="1"/>
</dbReference>
<gene>
    <name evidence="1" type="ORF">MFIFM68171_00942</name>
</gene>
<evidence type="ECO:0000313" key="1">
    <source>
        <dbReference type="EMBL" id="GAB1310732.1"/>
    </source>
</evidence>
<dbReference type="GeneID" id="98171687"/>
<dbReference type="Proteomes" id="UP001628179">
    <property type="component" value="Unassembled WGS sequence"/>
</dbReference>
<organism evidence="1 2">
    <name type="scientific">Madurella fahalii</name>
    <dbReference type="NCBI Taxonomy" id="1157608"/>
    <lineage>
        <taxon>Eukaryota</taxon>
        <taxon>Fungi</taxon>
        <taxon>Dikarya</taxon>
        <taxon>Ascomycota</taxon>
        <taxon>Pezizomycotina</taxon>
        <taxon>Sordariomycetes</taxon>
        <taxon>Sordariomycetidae</taxon>
        <taxon>Sordariales</taxon>
        <taxon>Sordariales incertae sedis</taxon>
        <taxon>Madurella</taxon>
    </lineage>
</organism>
<comment type="caution">
    <text evidence="1">The sequence shown here is derived from an EMBL/GenBank/DDBJ whole genome shotgun (WGS) entry which is preliminary data.</text>
</comment>
<accession>A0ABQ0FYZ6</accession>
<dbReference type="Gene3D" id="3.40.50.720">
    <property type="entry name" value="NAD(P)-binding Rossmann-like Domain"/>
    <property type="match status" value="1"/>
</dbReference>